<evidence type="ECO:0000313" key="2">
    <source>
        <dbReference type="Proteomes" id="UP000054843"/>
    </source>
</evidence>
<dbReference type="AlphaFoldDB" id="A0A0V1N1G1"/>
<protein>
    <submittedName>
        <fullName evidence="1">Uncharacterized protein</fullName>
    </submittedName>
</protein>
<sequence length="138" mass="16010">MVASCFNQADYVTAQRGSGPPDAESVYTWPTQSGDFVEAELKSPPKLVKHRRSDLKGRTTHSLNTWNVAGMRMMQWIVDGEVRNNDHQKWMDFELEVLSTCADYFTRWAEDFTRYQISRRTQWSSALYAVWLPGQRAL</sequence>
<accession>A0A0V1N1G1</accession>
<reference evidence="1 2" key="1">
    <citation type="submission" date="2015-01" db="EMBL/GenBank/DDBJ databases">
        <title>Evolution of Trichinella species and genotypes.</title>
        <authorList>
            <person name="Korhonen P.K."/>
            <person name="Edoardo P."/>
            <person name="Giuseppe L.R."/>
            <person name="Gasser R.B."/>
        </authorList>
    </citation>
    <scope>NUCLEOTIDE SEQUENCE [LARGE SCALE GENOMIC DNA]</scope>
    <source>
        <strain evidence="1">ISS1980</strain>
    </source>
</reference>
<organism evidence="1 2">
    <name type="scientific">Trichinella papuae</name>
    <dbReference type="NCBI Taxonomy" id="268474"/>
    <lineage>
        <taxon>Eukaryota</taxon>
        <taxon>Metazoa</taxon>
        <taxon>Ecdysozoa</taxon>
        <taxon>Nematoda</taxon>
        <taxon>Enoplea</taxon>
        <taxon>Dorylaimia</taxon>
        <taxon>Trichinellida</taxon>
        <taxon>Trichinellidae</taxon>
        <taxon>Trichinella</taxon>
    </lineage>
</organism>
<keyword evidence="2" id="KW-1185">Reference proteome</keyword>
<comment type="caution">
    <text evidence="1">The sequence shown here is derived from an EMBL/GenBank/DDBJ whole genome shotgun (WGS) entry which is preliminary data.</text>
</comment>
<name>A0A0V1N1G1_9BILA</name>
<dbReference type="Proteomes" id="UP000054843">
    <property type="component" value="Unassembled WGS sequence"/>
</dbReference>
<evidence type="ECO:0000313" key="1">
    <source>
        <dbReference type="EMBL" id="KRZ77817.1"/>
    </source>
</evidence>
<gene>
    <name evidence="1" type="ORF">T10_1083</name>
</gene>
<proteinExistence type="predicted"/>
<dbReference type="EMBL" id="JYDO01000016">
    <property type="protein sequence ID" value="KRZ77817.1"/>
    <property type="molecule type" value="Genomic_DNA"/>
</dbReference>